<keyword evidence="13 18" id="KW-0756">Sterol biosynthesis</keyword>
<evidence type="ECO:0000256" key="17">
    <source>
        <dbReference type="ARBA" id="ARBA00029438"/>
    </source>
</evidence>
<evidence type="ECO:0000256" key="1">
    <source>
        <dbReference type="ARBA" id="ARBA00004496"/>
    </source>
</evidence>
<dbReference type="Gene3D" id="3.30.70.890">
    <property type="entry name" value="GHMP kinase, C-terminal domain"/>
    <property type="match status" value="1"/>
</dbReference>
<dbReference type="GO" id="GO:0005829">
    <property type="term" value="C:cytosol"/>
    <property type="evidence" value="ECO:0007669"/>
    <property type="project" value="TreeGrafter"/>
</dbReference>
<keyword evidence="22" id="KW-1185">Reference proteome</keyword>
<comment type="subcellular location">
    <subcellularLocation>
        <location evidence="1 18">Cytoplasm</location>
    </subcellularLocation>
</comment>
<dbReference type="PANTHER" id="PTHR43290:SF2">
    <property type="entry name" value="MEVALONATE KINASE"/>
    <property type="match status" value="1"/>
</dbReference>
<keyword evidence="8 18" id="KW-0547">Nucleotide-binding</keyword>
<keyword evidence="4 18" id="KW-0963">Cytoplasm</keyword>
<keyword evidence="11" id="KW-0460">Magnesium</keyword>
<dbReference type="Pfam" id="PF00288">
    <property type="entry name" value="GHMP_kinases_N"/>
    <property type="match status" value="1"/>
</dbReference>
<evidence type="ECO:0000256" key="11">
    <source>
        <dbReference type="ARBA" id="ARBA00022842"/>
    </source>
</evidence>
<organism evidence="21 22">
    <name type="scientific">Laodelphax striatellus</name>
    <name type="common">Small brown planthopper</name>
    <name type="synonym">Delphax striatella</name>
    <dbReference type="NCBI Taxonomy" id="195883"/>
    <lineage>
        <taxon>Eukaryota</taxon>
        <taxon>Metazoa</taxon>
        <taxon>Ecdysozoa</taxon>
        <taxon>Arthropoda</taxon>
        <taxon>Hexapoda</taxon>
        <taxon>Insecta</taxon>
        <taxon>Pterygota</taxon>
        <taxon>Neoptera</taxon>
        <taxon>Paraneoptera</taxon>
        <taxon>Hemiptera</taxon>
        <taxon>Auchenorrhyncha</taxon>
        <taxon>Fulgoroidea</taxon>
        <taxon>Delphacidae</taxon>
        <taxon>Criomorphinae</taxon>
        <taxon>Laodelphax</taxon>
    </lineage>
</organism>
<dbReference type="FunFam" id="3.30.70.890:FF:000003">
    <property type="entry name" value="Mevalonate kinase"/>
    <property type="match status" value="1"/>
</dbReference>
<feature type="domain" description="GHMP kinase N-terminal" evidence="19">
    <location>
        <begin position="140"/>
        <end position="223"/>
    </location>
</feature>
<dbReference type="GO" id="GO:0046872">
    <property type="term" value="F:metal ion binding"/>
    <property type="evidence" value="ECO:0007669"/>
    <property type="project" value="UniProtKB-KW"/>
</dbReference>
<evidence type="ECO:0000256" key="10">
    <source>
        <dbReference type="ARBA" id="ARBA00022840"/>
    </source>
</evidence>
<comment type="caution">
    <text evidence="21">The sequence shown here is derived from an EMBL/GenBank/DDBJ whole genome shotgun (WGS) entry which is preliminary data.</text>
</comment>
<proteinExistence type="inferred from homology"/>
<dbReference type="SUPFAM" id="SSF55060">
    <property type="entry name" value="GHMP Kinase, C-terminal domain"/>
    <property type="match status" value="1"/>
</dbReference>
<evidence type="ECO:0000256" key="7">
    <source>
        <dbReference type="ARBA" id="ARBA00022723"/>
    </source>
</evidence>
<evidence type="ECO:0000256" key="2">
    <source>
        <dbReference type="ARBA" id="ARBA00006495"/>
    </source>
</evidence>
<dbReference type="GO" id="GO:0006695">
    <property type="term" value="P:cholesterol biosynthetic process"/>
    <property type="evidence" value="ECO:0007669"/>
    <property type="project" value="TreeGrafter"/>
</dbReference>
<dbReference type="SUPFAM" id="SSF54211">
    <property type="entry name" value="Ribosomal protein S5 domain 2-like"/>
    <property type="match status" value="1"/>
</dbReference>
<dbReference type="InterPro" id="IPR036554">
    <property type="entry name" value="GHMP_kinase_C_sf"/>
</dbReference>
<dbReference type="InterPro" id="IPR006204">
    <property type="entry name" value="GHMP_kinase_N_dom"/>
</dbReference>
<dbReference type="Pfam" id="PF08544">
    <property type="entry name" value="GHMP_kinases_C"/>
    <property type="match status" value="1"/>
</dbReference>
<dbReference type="EC" id="2.7.1.36" evidence="3 18"/>
<keyword evidence="12 18" id="KW-0752">Steroid biosynthesis</keyword>
<dbReference type="UniPathway" id="UPA00057">
    <property type="reaction ID" value="UER00098"/>
</dbReference>
<keyword evidence="14 18" id="KW-0443">Lipid metabolism</keyword>
<feature type="domain" description="GHMP kinase C-terminal" evidence="20">
    <location>
        <begin position="309"/>
        <end position="370"/>
    </location>
</feature>
<comment type="pathway">
    <text evidence="17 18">Isoprenoid biosynthesis; isopentenyl diphosphate biosynthesis via mevalonate pathway; isopentenyl diphosphate from (R)-mevalonate: step 1/3.</text>
</comment>
<evidence type="ECO:0000256" key="3">
    <source>
        <dbReference type="ARBA" id="ARBA00012103"/>
    </source>
</evidence>
<evidence type="ECO:0000256" key="8">
    <source>
        <dbReference type="ARBA" id="ARBA00022741"/>
    </source>
</evidence>
<name>A0A482WLT5_LAOST</name>
<dbReference type="OrthoDB" id="1652964at2759"/>
<sequence>MACIEGNSIKIKVSAPGKLILFGEHSVVYGRTALAASINRRTSLELCENVENRITITMNKIDLNLSLNFSDIVQLVKENVPLMENNSDFSIKLIDHDSFTRLTLERISRVVDVSNLTDQQKSSLLVFVFLLHLIFHNNSDLLQPFNIVINSDLSLGAGTGSSASYCVCVSAALLHYRTLRTSCEFDKTNFTHEDYKIINEYAYAGERILHGKPSGLDNTICVNGSFVEMNRIGPKEFNVIENPPLINLILINSGVPRNTSQLVQKVAALKNRNPSAVDNILNAMDDVSKTASDLLKKIGASQKSCTSFEEDFQRLEELIVMNQGLLYSLGVSHRCLDDICMICNQQGLNAKLTGAGGGGFAFTVLPPNFDQGKLNTCLESLKSHGYHCSHVVLGGDGVCIDS</sequence>
<dbReference type="EMBL" id="QKKF02031305">
    <property type="protein sequence ID" value="RZF34507.1"/>
    <property type="molecule type" value="Genomic_DNA"/>
</dbReference>
<dbReference type="PRINTS" id="PR00959">
    <property type="entry name" value="MEVGALKINASE"/>
</dbReference>
<dbReference type="GO" id="GO:0005524">
    <property type="term" value="F:ATP binding"/>
    <property type="evidence" value="ECO:0007669"/>
    <property type="project" value="UniProtKB-KW"/>
</dbReference>
<evidence type="ECO:0000256" key="5">
    <source>
        <dbReference type="ARBA" id="ARBA00022516"/>
    </source>
</evidence>
<dbReference type="Gene3D" id="3.30.230.10">
    <property type="match status" value="1"/>
</dbReference>
<keyword evidence="7" id="KW-0479">Metal-binding</keyword>
<evidence type="ECO:0000256" key="18">
    <source>
        <dbReference type="RuleBase" id="RU363087"/>
    </source>
</evidence>
<gene>
    <name evidence="21" type="ORF">LSTR_LSTR011749</name>
</gene>
<dbReference type="SMR" id="A0A482WLT5"/>
<dbReference type="Proteomes" id="UP000291343">
    <property type="component" value="Unassembled WGS sequence"/>
</dbReference>
<dbReference type="AlphaFoldDB" id="A0A482WLT5"/>
<dbReference type="InterPro" id="IPR006205">
    <property type="entry name" value="Mev_gal_kin"/>
</dbReference>
<keyword evidence="16 18" id="KW-0753">Steroid metabolism</keyword>
<keyword evidence="15 18" id="KW-1207">Sterol metabolism</keyword>
<keyword evidence="6 18" id="KW-0808">Transferase</keyword>
<dbReference type="GO" id="GO:0019287">
    <property type="term" value="P:isopentenyl diphosphate biosynthetic process, mevalonate pathway"/>
    <property type="evidence" value="ECO:0007669"/>
    <property type="project" value="UniProtKB-UniPathway"/>
</dbReference>
<evidence type="ECO:0000256" key="6">
    <source>
        <dbReference type="ARBA" id="ARBA00022679"/>
    </source>
</evidence>
<evidence type="ECO:0000259" key="20">
    <source>
        <dbReference type="Pfam" id="PF08544"/>
    </source>
</evidence>
<dbReference type="FunCoup" id="A0A482WLT5">
    <property type="interactions" value="1341"/>
</dbReference>
<evidence type="ECO:0000256" key="9">
    <source>
        <dbReference type="ARBA" id="ARBA00022777"/>
    </source>
</evidence>
<evidence type="ECO:0000256" key="12">
    <source>
        <dbReference type="ARBA" id="ARBA00022955"/>
    </source>
</evidence>
<protein>
    <recommendedName>
        <fullName evidence="3 18">Mevalonate kinase</fullName>
        <shortName evidence="18">MK</shortName>
        <ecNumber evidence="3 18">2.7.1.36</ecNumber>
    </recommendedName>
</protein>
<dbReference type="InterPro" id="IPR014721">
    <property type="entry name" value="Ribsml_uS5_D2-typ_fold_subgr"/>
</dbReference>
<comment type="catalytic activity">
    <reaction evidence="18">
        <text>(R)-mevalonate + ATP = (R)-5-phosphomevalonate + ADP + H(+)</text>
        <dbReference type="Rhea" id="RHEA:17065"/>
        <dbReference type="ChEBI" id="CHEBI:15378"/>
        <dbReference type="ChEBI" id="CHEBI:30616"/>
        <dbReference type="ChEBI" id="CHEBI:36464"/>
        <dbReference type="ChEBI" id="CHEBI:58146"/>
        <dbReference type="ChEBI" id="CHEBI:456216"/>
        <dbReference type="EC" id="2.7.1.36"/>
    </reaction>
</comment>
<evidence type="ECO:0000313" key="22">
    <source>
        <dbReference type="Proteomes" id="UP000291343"/>
    </source>
</evidence>
<dbReference type="InParanoid" id="A0A482WLT5"/>
<evidence type="ECO:0000256" key="16">
    <source>
        <dbReference type="ARBA" id="ARBA00023221"/>
    </source>
</evidence>
<evidence type="ECO:0000256" key="15">
    <source>
        <dbReference type="ARBA" id="ARBA00023166"/>
    </source>
</evidence>
<evidence type="ECO:0000256" key="4">
    <source>
        <dbReference type="ARBA" id="ARBA00022490"/>
    </source>
</evidence>
<evidence type="ECO:0000256" key="13">
    <source>
        <dbReference type="ARBA" id="ARBA00023011"/>
    </source>
</evidence>
<accession>A0A482WLT5</accession>
<dbReference type="PANTHER" id="PTHR43290">
    <property type="entry name" value="MEVALONATE KINASE"/>
    <property type="match status" value="1"/>
</dbReference>
<dbReference type="STRING" id="195883.A0A482WLT5"/>
<dbReference type="GO" id="GO:0004496">
    <property type="term" value="F:mevalonate kinase activity"/>
    <property type="evidence" value="ECO:0007669"/>
    <property type="project" value="UniProtKB-EC"/>
</dbReference>
<keyword evidence="10 18" id="KW-0067">ATP-binding</keyword>
<evidence type="ECO:0000259" key="19">
    <source>
        <dbReference type="Pfam" id="PF00288"/>
    </source>
</evidence>
<evidence type="ECO:0000313" key="21">
    <source>
        <dbReference type="EMBL" id="RZF34507.1"/>
    </source>
</evidence>
<dbReference type="InterPro" id="IPR013750">
    <property type="entry name" value="GHMP_kinase_C_dom"/>
</dbReference>
<comment type="similarity">
    <text evidence="2 18">Belongs to the GHMP kinase family. Mevalonate kinase subfamily.</text>
</comment>
<reference evidence="21 22" key="1">
    <citation type="journal article" date="2017" name="Gigascience">
        <title>Genome sequence of the small brown planthopper, Laodelphax striatellus.</title>
        <authorList>
            <person name="Zhu J."/>
            <person name="Jiang F."/>
            <person name="Wang X."/>
            <person name="Yang P."/>
            <person name="Bao Y."/>
            <person name="Zhao W."/>
            <person name="Wang W."/>
            <person name="Lu H."/>
            <person name="Wang Q."/>
            <person name="Cui N."/>
            <person name="Li J."/>
            <person name="Chen X."/>
            <person name="Luo L."/>
            <person name="Yu J."/>
            <person name="Kang L."/>
            <person name="Cui F."/>
        </authorList>
    </citation>
    <scope>NUCLEOTIDE SEQUENCE [LARGE SCALE GENOMIC DNA]</scope>
    <source>
        <strain evidence="21">Lst14</strain>
    </source>
</reference>
<dbReference type="NCBIfam" id="TIGR00549">
    <property type="entry name" value="mevalon_kin"/>
    <property type="match status" value="1"/>
</dbReference>
<keyword evidence="9 18" id="KW-0418">Kinase</keyword>
<keyword evidence="5 18" id="KW-0444">Lipid biosynthesis</keyword>
<evidence type="ECO:0000256" key="14">
    <source>
        <dbReference type="ARBA" id="ARBA00023098"/>
    </source>
</evidence>
<dbReference type="InterPro" id="IPR020568">
    <property type="entry name" value="Ribosomal_Su5_D2-typ_SF"/>
</dbReference>